<reference evidence="1" key="4">
    <citation type="submission" date="2019-03" db="UniProtKB">
        <authorList>
            <consortium name="EnsemblPlants"/>
        </authorList>
    </citation>
    <scope>IDENTIFICATION</scope>
</reference>
<accession>A0A453DBL6</accession>
<reference evidence="2" key="1">
    <citation type="journal article" date="2014" name="Science">
        <title>Ancient hybridizations among the ancestral genomes of bread wheat.</title>
        <authorList>
            <consortium name="International Wheat Genome Sequencing Consortium,"/>
            <person name="Marcussen T."/>
            <person name="Sandve S.R."/>
            <person name="Heier L."/>
            <person name="Spannagl M."/>
            <person name="Pfeifer M."/>
            <person name="Jakobsen K.S."/>
            <person name="Wulff B.B."/>
            <person name="Steuernagel B."/>
            <person name="Mayer K.F."/>
            <person name="Olsen O.A."/>
        </authorList>
    </citation>
    <scope>NUCLEOTIDE SEQUENCE [LARGE SCALE GENOMIC DNA]</scope>
    <source>
        <strain evidence="2">cv. AL8/78</strain>
    </source>
</reference>
<evidence type="ECO:0000313" key="1">
    <source>
        <dbReference type="EnsemblPlants" id="AET2Gv21176000.12"/>
    </source>
</evidence>
<keyword evidence="2" id="KW-1185">Reference proteome</keyword>
<dbReference type="EnsemblPlants" id="AET2Gv21176000.12">
    <property type="protein sequence ID" value="AET2Gv21176000.12"/>
    <property type="gene ID" value="AET2Gv21176000"/>
</dbReference>
<name>A0A453DBL6_AEGTS</name>
<sequence>MHQKPIFCSNKIISGHHSELGNGVDSTCFSYELSTKLIKCYMSLHIIKFKCRRTIETSLETIYKRELINLNMEFWGRRVFVPCKQAAANNKQLF</sequence>
<proteinExistence type="predicted"/>
<reference evidence="1" key="5">
    <citation type="journal article" date="2021" name="G3 (Bethesda)">
        <title>Aegilops tauschii genome assembly Aet v5.0 features greater sequence contiguity and improved annotation.</title>
        <authorList>
            <person name="Wang L."/>
            <person name="Zhu T."/>
            <person name="Rodriguez J.C."/>
            <person name="Deal K.R."/>
            <person name="Dubcovsky J."/>
            <person name="McGuire P.E."/>
            <person name="Lux T."/>
            <person name="Spannagl M."/>
            <person name="Mayer K.F.X."/>
            <person name="Baldrich P."/>
            <person name="Meyers B.C."/>
            <person name="Huo N."/>
            <person name="Gu Y.Q."/>
            <person name="Zhou H."/>
            <person name="Devos K.M."/>
            <person name="Bennetzen J.L."/>
            <person name="Unver T."/>
            <person name="Budak H."/>
            <person name="Gulick P.J."/>
            <person name="Galiba G."/>
            <person name="Kalapos B."/>
            <person name="Nelson D.R."/>
            <person name="Li P."/>
            <person name="You F.M."/>
            <person name="Luo M.C."/>
            <person name="Dvorak J."/>
        </authorList>
    </citation>
    <scope>NUCLEOTIDE SEQUENCE [LARGE SCALE GENOMIC DNA]</scope>
    <source>
        <strain evidence="1">cv. AL8/78</strain>
    </source>
</reference>
<dbReference type="AlphaFoldDB" id="A0A453DBL6"/>
<protein>
    <submittedName>
        <fullName evidence="1">Uncharacterized protein</fullName>
    </submittedName>
</protein>
<dbReference type="Proteomes" id="UP000015105">
    <property type="component" value="Chromosome 2D"/>
</dbReference>
<reference evidence="2" key="2">
    <citation type="journal article" date="2017" name="Nat. Plants">
        <title>The Aegilops tauschii genome reveals multiple impacts of transposons.</title>
        <authorList>
            <person name="Zhao G."/>
            <person name="Zou C."/>
            <person name="Li K."/>
            <person name="Wang K."/>
            <person name="Li T."/>
            <person name="Gao L."/>
            <person name="Zhang X."/>
            <person name="Wang H."/>
            <person name="Yang Z."/>
            <person name="Liu X."/>
            <person name="Jiang W."/>
            <person name="Mao L."/>
            <person name="Kong X."/>
            <person name="Jiao Y."/>
            <person name="Jia J."/>
        </authorList>
    </citation>
    <scope>NUCLEOTIDE SEQUENCE [LARGE SCALE GENOMIC DNA]</scope>
    <source>
        <strain evidence="2">cv. AL8/78</strain>
    </source>
</reference>
<reference evidence="1" key="3">
    <citation type="journal article" date="2017" name="Nature">
        <title>Genome sequence of the progenitor of the wheat D genome Aegilops tauschii.</title>
        <authorList>
            <person name="Luo M.C."/>
            <person name="Gu Y.Q."/>
            <person name="Puiu D."/>
            <person name="Wang H."/>
            <person name="Twardziok S.O."/>
            <person name="Deal K.R."/>
            <person name="Huo N."/>
            <person name="Zhu T."/>
            <person name="Wang L."/>
            <person name="Wang Y."/>
            <person name="McGuire P.E."/>
            <person name="Liu S."/>
            <person name="Long H."/>
            <person name="Ramasamy R.K."/>
            <person name="Rodriguez J.C."/>
            <person name="Van S.L."/>
            <person name="Yuan L."/>
            <person name="Wang Z."/>
            <person name="Xia Z."/>
            <person name="Xiao L."/>
            <person name="Anderson O.D."/>
            <person name="Ouyang S."/>
            <person name="Liang Y."/>
            <person name="Zimin A.V."/>
            <person name="Pertea G."/>
            <person name="Qi P."/>
            <person name="Bennetzen J.L."/>
            <person name="Dai X."/>
            <person name="Dawson M.W."/>
            <person name="Muller H.G."/>
            <person name="Kugler K."/>
            <person name="Rivarola-Duarte L."/>
            <person name="Spannagl M."/>
            <person name="Mayer K.F.X."/>
            <person name="Lu F.H."/>
            <person name="Bevan M.W."/>
            <person name="Leroy P."/>
            <person name="Li P."/>
            <person name="You F.M."/>
            <person name="Sun Q."/>
            <person name="Liu Z."/>
            <person name="Lyons E."/>
            <person name="Wicker T."/>
            <person name="Salzberg S.L."/>
            <person name="Devos K.M."/>
            <person name="Dvorak J."/>
        </authorList>
    </citation>
    <scope>NUCLEOTIDE SEQUENCE [LARGE SCALE GENOMIC DNA]</scope>
    <source>
        <strain evidence="1">cv. AL8/78</strain>
    </source>
</reference>
<dbReference type="Gramene" id="AET2Gv21176000.12">
    <property type="protein sequence ID" value="AET2Gv21176000.12"/>
    <property type="gene ID" value="AET2Gv21176000"/>
</dbReference>
<organism evidence="1 2">
    <name type="scientific">Aegilops tauschii subsp. strangulata</name>
    <name type="common">Goatgrass</name>
    <dbReference type="NCBI Taxonomy" id="200361"/>
    <lineage>
        <taxon>Eukaryota</taxon>
        <taxon>Viridiplantae</taxon>
        <taxon>Streptophyta</taxon>
        <taxon>Embryophyta</taxon>
        <taxon>Tracheophyta</taxon>
        <taxon>Spermatophyta</taxon>
        <taxon>Magnoliopsida</taxon>
        <taxon>Liliopsida</taxon>
        <taxon>Poales</taxon>
        <taxon>Poaceae</taxon>
        <taxon>BOP clade</taxon>
        <taxon>Pooideae</taxon>
        <taxon>Triticodae</taxon>
        <taxon>Triticeae</taxon>
        <taxon>Triticinae</taxon>
        <taxon>Aegilops</taxon>
    </lineage>
</organism>
<evidence type="ECO:0000313" key="2">
    <source>
        <dbReference type="Proteomes" id="UP000015105"/>
    </source>
</evidence>